<dbReference type="eggNOG" id="ENOG502SPJM">
    <property type="taxonomic scope" value="Eukaryota"/>
</dbReference>
<evidence type="ECO:0000259" key="3">
    <source>
        <dbReference type="Pfam" id="PF24883"/>
    </source>
</evidence>
<reference evidence="4 5" key="1">
    <citation type="submission" date="2013-03" db="EMBL/GenBank/DDBJ databases">
        <title>The Genome Sequence of Cladophialophora psammophila CBS 110553.</title>
        <authorList>
            <consortium name="The Broad Institute Genomics Platform"/>
            <person name="Cuomo C."/>
            <person name="de Hoog S."/>
            <person name="Gorbushina A."/>
            <person name="Walker B."/>
            <person name="Young S.K."/>
            <person name="Zeng Q."/>
            <person name="Gargeya S."/>
            <person name="Fitzgerald M."/>
            <person name="Haas B."/>
            <person name="Abouelleil A."/>
            <person name="Allen A.W."/>
            <person name="Alvarado L."/>
            <person name="Arachchi H.M."/>
            <person name="Berlin A.M."/>
            <person name="Chapman S.B."/>
            <person name="Gainer-Dewar J."/>
            <person name="Goldberg J."/>
            <person name="Griggs A."/>
            <person name="Gujja S."/>
            <person name="Hansen M."/>
            <person name="Howarth C."/>
            <person name="Imamovic A."/>
            <person name="Ireland A."/>
            <person name="Larimer J."/>
            <person name="McCowan C."/>
            <person name="Murphy C."/>
            <person name="Pearson M."/>
            <person name="Poon T.W."/>
            <person name="Priest M."/>
            <person name="Roberts A."/>
            <person name="Saif S."/>
            <person name="Shea T."/>
            <person name="Sisk P."/>
            <person name="Sykes S."/>
            <person name="Wortman J."/>
            <person name="Nusbaum C."/>
            <person name="Birren B."/>
        </authorList>
    </citation>
    <scope>NUCLEOTIDE SEQUENCE [LARGE SCALE GENOMIC DNA]</scope>
    <source>
        <strain evidence="4 5">CBS 110553</strain>
    </source>
</reference>
<feature type="domain" description="DUF7708" evidence="2">
    <location>
        <begin position="121"/>
        <end position="259"/>
    </location>
</feature>
<accession>W9XA33</accession>
<dbReference type="GeneID" id="19193993"/>
<evidence type="ECO:0000313" key="4">
    <source>
        <dbReference type="EMBL" id="EXJ67284.1"/>
    </source>
</evidence>
<keyword evidence="5" id="KW-1185">Reference proteome</keyword>
<organism evidence="4 5">
    <name type="scientific">Cladophialophora psammophila CBS 110553</name>
    <dbReference type="NCBI Taxonomy" id="1182543"/>
    <lineage>
        <taxon>Eukaryota</taxon>
        <taxon>Fungi</taxon>
        <taxon>Dikarya</taxon>
        <taxon>Ascomycota</taxon>
        <taxon>Pezizomycotina</taxon>
        <taxon>Eurotiomycetes</taxon>
        <taxon>Chaetothyriomycetidae</taxon>
        <taxon>Chaetothyriales</taxon>
        <taxon>Herpotrichiellaceae</taxon>
        <taxon>Cladophialophora</taxon>
    </lineage>
</organism>
<sequence>MSYPDALKNHQNTFSQTHLVRVAPAARPRGKPQESLSEWYRPGTDNFIYKKALDACRASNSRLAKYLPPDDALLLSGKVDGYEAKHFDATAVEQFIEERYRESTNRLEQSKRQWLSDATYTFASLAQQLAEIFDPLVPQSPEYTIPYGCLMIIFKILVAKQEKKEKVIAVFESLRQKLPFLGLYDVLFPTDQMRAQLAKTYLDALDLIVCVTEYCAIGRISKLVDVTSLKPKYDFEEGLQRVQHSYRTLKDLAESASLAVLKDTHEILKDQSRMIDSIADQSRSMVANISALTQAVDTLQLGYSKIHRAQTRNWSDSLINAILPDTKTEWEELIMWQSREFRLSPKEHWEVNGMLDYLQEWYQLESASILAIFGPTEDRDTWVTEFSLDMIQAFRVQDVLVASAVCDRPADQIFTPTMVIKQLICQLLEQLPELTIEAPDIFNLRVFRKIINFHDACRLFSSVVARLTTPFAIIVDRIDRCEADVDDSDQCQDLVGFLSEVLTEHEKRVKIIITSAEEPPEDEDLPSELAVSICVINTRRRPLRKEGYYRMTRGTGRQPTFYAEFLRTTSDDWEDLRAVGAEQLYKLRWFAQKARAQWDIFWDGELKPRTAREKKIYRYFHLEPKPTWSRTVANGPGGVTWTYYRLGRHVMALSSSA</sequence>
<dbReference type="OrthoDB" id="61900at2759"/>
<name>W9XA33_9EURO</name>
<dbReference type="AlphaFoldDB" id="W9XA33"/>
<evidence type="ECO:0000313" key="5">
    <source>
        <dbReference type="Proteomes" id="UP000019471"/>
    </source>
</evidence>
<feature type="domain" description="Nephrocystin 3-like N-terminal" evidence="3">
    <location>
        <begin position="381"/>
        <end position="515"/>
    </location>
</feature>
<evidence type="ECO:0000259" key="2">
    <source>
        <dbReference type="Pfam" id="PF24809"/>
    </source>
</evidence>
<dbReference type="InterPro" id="IPR056125">
    <property type="entry name" value="DUF7708"/>
</dbReference>
<dbReference type="EMBL" id="AMGX01000016">
    <property type="protein sequence ID" value="EXJ67284.1"/>
    <property type="molecule type" value="Genomic_DNA"/>
</dbReference>
<proteinExistence type="predicted"/>
<keyword evidence="1" id="KW-0677">Repeat</keyword>
<dbReference type="Pfam" id="PF24809">
    <property type="entry name" value="DUF7708"/>
    <property type="match status" value="1"/>
</dbReference>
<dbReference type="Pfam" id="PF24883">
    <property type="entry name" value="NPHP3_N"/>
    <property type="match status" value="1"/>
</dbReference>
<dbReference type="InterPro" id="IPR056884">
    <property type="entry name" value="NPHP3-like_N"/>
</dbReference>
<comment type="caution">
    <text evidence="4">The sequence shown here is derived from an EMBL/GenBank/DDBJ whole genome shotgun (WGS) entry which is preliminary data.</text>
</comment>
<dbReference type="Proteomes" id="UP000019471">
    <property type="component" value="Unassembled WGS sequence"/>
</dbReference>
<gene>
    <name evidence="4" type="ORF">A1O5_09297</name>
</gene>
<protein>
    <submittedName>
        <fullName evidence="4">Uncharacterized protein</fullName>
    </submittedName>
</protein>
<dbReference type="RefSeq" id="XP_007748066.1">
    <property type="nucleotide sequence ID" value="XM_007749876.1"/>
</dbReference>
<evidence type="ECO:0000256" key="1">
    <source>
        <dbReference type="ARBA" id="ARBA00022737"/>
    </source>
</evidence>
<dbReference type="HOGENOM" id="CLU_027508_0_0_1"/>